<evidence type="ECO:0000256" key="1">
    <source>
        <dbReference type="SAM" id="MobiDB-lite"/>
    </source>
</evidence>
<gene>
    <name evidence="2" type="ORF">LPLAT_LOCUS10635</name>
</gene>
<dbReference type="Proteomes" id="UP001497644">
    <property type="component" value="Unassembled WGS sequence"/>
</dbReference>
<feature type="region of interest" description="Disordered" evidence="1">
    <location>
        <begin position="1"/>
        <end position="46"/>
    </location>
</feature>
<feature type="compositionally biased region" description="Polar residues" evidence="1">
    <location>
        <begin position="20"/>
        <end position="46"/>
    </location>
</feature>
<feature type="compositionally biased region" description="Low complexity" evidence="1">
    <location>
        <begin position="1"/>
        <end position="12"/>
    </location>
</feature>
<protein>
    <submittedName>
        <fullName evidence="2">Uncharacterized protein</fullName>
    </submittedName>
</protein>
<organism evidence="2 3">
    <name type="scientific">Lasius platythorax</name>
    <dbReference type="NCBI Taxonomy" id="488582"/>
    <lineage>
        <taxon>Eukaryota</taxon>
        <taxon>Metazoa</taxon>
        <taxon>Ecdysozoa</taxon>
        <taxon>Arthropoda</taxon>
        <taxon>Hexapoda</taxon>
        <taxon>Insecta</taxon>
        <taxon>Pterygota</taxon>
        <taxon>Neoptera</taxon>
        <taxon>Endopterygota</taxon>
        <taxon>Hymenoptera</taxon>
        <taxon>Apocrita</taxon>
        <taxon>Aculeata</taxon>
        <taxon>Formicoidea</taxon>
        <taxon>Formicidae</taxon>
        <taxon>Formicinae</taxon>
        <taxon>Lasius</taxon>
        <taxon>Lasius</taxon>
    </lineage>
</organism>
<reference evidence="2" key="1">
    <citation type="submission" date="2024-04" db="EMBL/GenBank/DDBJ databases">
        <authorList>
            <consortium name="Molecular Ecology Group"/>
        </authorList>
    </citation>
    <scope>NUCLEOTIDE SEQUENCE</scope>
</reference>
<name>A0AAV2MYQ9_9HYME</name>
<evidence type="ECO:0000313" key="3">
    <source>
        <dbReference type="Proteomes" id="UP001497644"/>
    </source>
</evidence>
<accession>A0AAV2MYQ9</accession>
<dbReference type="AlphaFoldDB" id="A0AAV2MYQ9"/>
<keyword evidence="3" id="KW-1185">Reference proteome</keyword>
<sequence>MTSLDDNSSSNMNDDDGNSRMSIVSNNSETEMASTSFENIINTPSETPIERANLEEEYNKRSYLDGTWFVPDLSKSSSTGKVYGICQMCKVELNKHSVMWKFKLLI</sequence>
<evidence type="ECO:0000313" key="2">
    <source>
        <dbReference type="EMBL" id="CAL1672737.1"/>
    </source>
</evidence>
<dbReference type="EMBL" id="CAXIPU020000886">
    <property type="protein sequence ID" value="CAL1672737.1"/>
    <property type="molecule type" value="Genomic_DNA"/>
</dbReference>
<comment type="caution">
    <text evidence="2">The sequence shown here is derived from an EMBL/GenBank/DDBJ whole genome shotgun (WGS) entry which is preliminary data.</text>
</comment>
<proteinExistence type="predicted"/>